<feature type="compositionally biased region" description="Basic and acidic residues" evidence="2">
    <location>
        <begin position="117"/>
        <end position="131"/>
    </location>
</feature>
<organism evidence="3 4">
    <name type="scientific">Stylonychia lemnae</name>
    <name type="common">Ciliate</name>
    <dbReference type="NCBI Taxonomy" id="5949"/>
    <lineage>
        <taxon>Eukaryota</taxon>
        <taxon>Sar</taxon>
        <taxon>Alveolata</taxon>
        <taxon>Ciliophora</taxon>
        <taxon>Intramacronucleata</taxon>
        <taxon>Spirotrichea</taxon>
        <taxon>Stichotrichia</taxon>
        <taxon>Sporadotrichida</taxon>
        <taxon>Oxytrichidae</taxon>
        <taxon>Stylonychinae</taxon>
        <taxon>Stylonychia</taxon>
    </lineage>
</organism>
<reference evidence="3 4" key="1">
    <citation type="submission" date="2014-06" db="EMBL/GenBank/DDBJ databases">
        <authorList>
            <person name="Swart Estienne"/>
        </authorList>
    </citation>
    <scope>NUCLEOTIDE SEQUENCE [LARGE SCALE GENOMIC DNA]</scope>
    <source>
        <strain evidence="3 4">130c</strain>
    </source>
</reference>
<dbReference type="Proteomes" id="UP000039865">
    <property type="component" value="Unassembled WGS sequence"/>
</dbReference>
<feature type="region of interest" description="Disordered" evidence="2">
    <location>
        <begin position="228"/>
        <end position="247"/>
    </location>
</feature>
<gene>
    <name evidence="3" type="primary">Contig12001.g12838</name>
    <name evidence="3" type="ORF">STYLEM_15150</name>
</gene>
<evidence type="ECO:0000313" key="4">
    <source>
        <dbReference type="Proteomes" id="UP000039865"/>
    </source>
</evidence>
<feature type="compositionally biased region" description="Low complexity" evidence="2">
    <location>
        <begin position="228"/>
        <end position="246"/>
    </location>
</feature>
<evidence type="ECO:0000313" key="3">
    <source>
        <dbReference type="EMBL" id="CDW86059.1"/>
    </source>
</evidence>
<keyword evidence="1" id="KW-0175">Coiled coil</keyword>
<dbReference type="AlphaFoldDB" id="A0A078AV30"/>
<protein>
    <submittedName>
        <fullName evidence="3">Uncharacterized protein</fullName>
    </submittedName>
</protein>
<dbReference type="InParanoid" id="A0A078AV30"/>
<keyword evidence="4" id="KW-1185">Reference proteome</keyword>
<name>A0A078AV30_STYLE</name>
<dbReference type="EMBL" id="CCKQ01014303">
    <property type="protein sequence ID" value="CDW86059.1"/>
    <property type="molecule type" value="Genomic_DNA"/>
</dbReference>
<proteinExistence type="predicted"/>
<accession>A0A078AV30</accession>
<feature type="region of interest" description="Disordered" evidence="2">
    <location>
        <begin position="85"/>
        <end position="139"/>
    </location>
</feature>
<evidence type="ECO:0000256" key="1">
    <source>
        <dbReference type="SAM" id="Coils"/>
    </source>
</evidence>
<evidence type="ECO:0000256" key="2">
    <source>
        <dbReference type="SAM" id="MobiDB-lite"/>
    </source>
</evidence>
<feature type="coiled-coil region" evidence="1">
    <location>
        <begin position="321"/>
        <end position="394"/>
    </location>
</feature>
<sequence>MSDTQNHFNNSQSISKINLDHSNSIASAESSMIKSWISLKDIKKMVNPSKTNHQDAIKNLSNNIKTNNSRDLPLQINSKRNLNLQMQSQKQSSGKKEASNSNKKTKLPFSNTGRSDITNKENKSEKKDKNIEGGASTRKQNLFRNTSFVKSFKNSEKVNSSINFKLKQLEIDISDQNQLIANDSMLIEDNNALINQSNQLNCLLDTYDKDLEIFQEHVEKVKQHLGVSTYTGQSSTQSRQQLSSKSLNRPRALQENLSLYHQLSSNLPYSRPTTTTGETQMSNIQTTNEATERRGESKQIFKLQNELQLLNELYYEEKQKNEELVARLKVQEFQIEDLQIEKQDIIGRLQLVENELDAQKEISMDMKEQYEEMINELKSQIRSLQIIKKKENTENFNQQNLIFSGISLDKVESVLESADFNKNSDQTVQEMGNQNVSKAHGNKHMDILKTLVKNVSYQNKSNSFIIANNKNNLETNMHPGRKGIKDSMIDQSSVNASNPLITSDCYQNSDISASLSQYENQNTKFLKHVNKSKIGSFNQNASVLGQQQKPNSKSFKLNKMMNHSSLVEGDDSQICEEADVNVQQIKTSHFNIKKVEEHLKGENYLNETGNDQKSPIEDQINSIIHQIDGYLLTQSEQKQVSSRFCGGEDSQNYNYGQYNLATFGGQQMVAQSLTGTQQLSMIWNNLKDEDREFYSKRLSVYQDENINDEEDITNMDEEQLQQWMQQKEFERQQQMLYQIEISLSKFRDNFKQ</sequence>